<keyword evidence="1" id="KW-0175">Coiled coil</keyword>
<reference evidence="3 4" key="1">
    <citation type="journal article" date="2023" name="BMC Biotechnol.">
        <title>Vitis rotundifolia cv Carlos genome sequencing.</title>
        <authorList>
            <person name="Huff M."/>
            <person name="Hulse-Kemp A."/>
            <person name="Scheffler B."/>
            <person name="Youngblood R."/>
            <person name="Simpson S."/>
            <person name="Babiker E."/>
            <person name="Staton M."/>
        </authorList>
    </citation>
    <scope>NUCLEOTIDE SEQUENCE [LARGE SCALE GENOMIC DNA]</scope>
    <source>
        <tissue evidence="3">Leaf</tissue>
    </source>
</reference>
<name>A0AA39DS96_VITRO</name>
<accession>A0AA39DS96</accession>
<keyword evidence="4" id="KW-1185">Reference proteome</keyword>
<feature type="region of interest" description="Disordered" evidence="2">
    <location>
        <begin position="1"/>
        <end position="20"/>
    </location>
</feature>
<dbReference type="EMBL" id="JARBHA010000008">
    <property type="protein sequence ID" value="KAJ9693790.1"/>
    <property type="molecule type" value="Genomic_DNA"/>
</dbReference>
<evidence type="ECO:0000313" key="4">
    <source>
        <dbReference type="Proteomes" id="UP001168098"/>
    </source>
</evidence>
<evidence type="ECO:0000313" key="3">
    <source>
        <dbReference type="EMBL" id="KAJ9693790.1"/>
    </source>
</evidence>
<sequence>MKKAMMATWSESEESSKEEKKKEVANMCFMAIDELDEVNSNFSDEDMHDVFEELYKDFEKLSLKNISLKKKIQQLEKELEEVKEKFSIVEISKTHLEKENEILRKKNEWLTSSLSIFHCGQKYLEIILTSQKCVFEKQGLGFKYSKN</sequence>
<comment type="caution">
    <text evidence="3">The sequence shown here is derived from an EMBL/GenBank/DDBJ whole genome shotgun (WGS) entry which is preliminary data.</text>
</comment>
<evidence type="ECO:0000256" key="1">
    <source>
        <dbReference type="SAM" id="Coils"/>
    </source>
</evidence>
<organism evidence="3 4">
    <name type="scientific">Vitis rotundifolia</name>
    <name type="common">Muscadine grape</name>
    <dbReference type="NCBI Taxonomy" id="103349"/>
    <lineage>
        <taxon>Eukaryota</taxon>
        <taxon>Viridiplantae</taxon>
        <taxon>Streptophyta</taxon>
        <taxon>Embryophyta</taxon>
        <taxon>Tracheophyta</taxon>
        <taxon>Spermatophyta</taxon>
        <taxon>Magnoliopsida</taxon>
        <taxon>eudicotyledons</taxon>
        <taxon>Gunneridae</taxon>
        <taxon>Pentapetalae</taxon>
        <taxon>rosids</taxon>
        <taxon>Vitales</taxon>
        <taxon>Vitaceae</taxon>
        <taxon>Viteae</taxon>
        <taxon>Vitis</taxon>
    </lineage>
</organism>
<proteinExistence type="predicted"/>
<protein>
    <submittedName>
        <fullName evidence="3">Uncharacterized protein</fullName>
    </submittedName>
</protein>
<dbReference type="Proteomes" id="UP001168098">
    <property type="component" value="Unassembled WGS sequence"/>
</dbReference>
<dbReference type="AlphaFoldDB" id="A0AA39DS96"/>
<feature type="coiled-coil region" evidence="1">
    <location>
        <begin position="58"/>
        <end position="92"/>
    </location>
</feature>
<gene>
    <name evidence="3" type="ORF">PVL29_009651</name>
</gene>
<evidence type="ECO:0000256" key="2">
    <source>
        <dbReference type="SAM" id="MobiDB-lite"/>
    </source>
</evidence>